<evidence type="ECO:0000313" key="2">
    <source>
        <dbReference type="EMBL" id="GLS27324.1"/>
    </source>
</evidence>
<organism evidence="2 3">
    <name type="scientific">Marinibactrum halimedae</name>
    <dbReference type="NCBI Taxonomy" id="1444977"/>
    <lineage>
        <taxon>Bacteria</taxon>
        <taxon>Pseudomonadati</taxon>
        <taxon>Pseudomonadota</taxon>
        <taxon>Gammaproteobacteria</taxon>
        <taxon>Cellvibrionales</taxon>
        <taxon>Cellvibrionaceae</taxon>
        <taxon>Marinibactrum</taxon>
    </lineage>
</organism>
<reference evidence="2 3" key="1">
    <citation type="journal article" date="2014" name="Int. J. Syst. Evol. Microbiol.">
        <title>Complete genome sequence of Corynebacterium casei LMG S-19264T (=DSM 44701T), isolated from a smear-ripened cheese.</title>
        <authorList>
            <consortium name="US DOE Joint Genome Institute (JGI-PGF)"/>
            <person name="Walter F."/>
            <person name="Albersmeier A."/>
            <person name="Kalinowski J."/>
            <person name="Ruckert C."/>
        </authorList>
    </citation>
    <scope>NUCLEOTIDE SEQUENCE [LARGE SCALE GENOMIC DNA]</scope>
    <source>
        <strain evidence="2 3">NBRC 110095</strain>
    </source>
</reference>
<sequence length="607" mass="68645">MMIFYSTFSFETLGKAGPSGVKATFSINDLLLSCTALLALILLMGSTQYALAEITTSTNTTETLEAPPNTPFLTLTGIVVPSSAALSRGQLYWRLQNTTPHSAAIALPYGVKAITELTWQSTQKHLDQTLPQQLPCQAQHRPSRRLTLAPNDCVFYRVDHKRKLGQQWAQLNSSKIWQHKASDWLPTFTRSHRTSHRRFRETPGNIALTLYLPSDLKASSPWEQTHEEKTARHQQGNNAYEALIRPSPRNFDGLLLVGDLSQRQIMMGNSHINVVYTGEQPQQFEKLISWLRRNLRALISASHSFPSERLQVILVPVDNYQTYRRHTSPVPFGHVIRAGDQTVRFFVYERAPLQDLLDDWTAAHEFSHLLLPYLGLEGRWVSEGFASYYQNILMANMGLYKEEEAWQRLLAGITRARRVSPKISPNDSPDVGMAKARMMIYWAGAAFALLADMEIRQRSSQQISQHASEQQALEQQALEQQASQQQTLASVLGQFHQDYPHKVSWELTHFFTTLDGYLDQPIFMPLYHQYADRPGVPNITPLLQQLGVKATPNEEYRHVALQLNNRAPLANLRLQLMSPPSSLATPAAHTQRSAEHSDKDTSENTGS</sequence>
<keyword evidence="3" id="KW-1185">Reference proteome</keyword>
<proteinExistence type="predicted"/>
<gene>
    <name evidence="2" type="ORF">GCM10007877_30430</name>
</gene>
<name>A0AA37T7Z3_9GAMM</name>
<comment type="caution">
    <text evidence="2">The sequence shown here is derived from an EMBL/GenBank/DDBJ whole genome shotgun (WGS) entry which is preliminary data.</text>
</comment>
<dbReference type="InterPro" id="IPR027268">
    <property type="entry name" value="Peptidase_M4/M1_CTD_sf"/>
</dbReference>
<evidence type="ECO:0000313" key="3">
    <source>
        <dbReference type="Proteomes" id="UP001156870"/>
    </source>
</evidence>
<accession>A0AA37T7Z3</accession>
<dbReference type="RefSeq" id="WP_232593842.1">
    <property type="nucleotide sequence ID" value="NZ_BSPD01000073.1"/>
</dbReference>
<evidence type="ECO:0000256" key="1">
    <source>
        <dbReference type="SAM" id="MobiDB-lite"/>
    </source>
</evidence>
<dbReference type="EMBL" id="BSPD01000073">
    <property type="protein sequence ID" value="GLS27324.1"/>
    <property type="molecule type" value="Genomic_DNA"/>
</dbReference>
<feature type="region of interest" description="Disordered" evidence="1">
    <location>
        <begin position="580"/>
        <end position="607"/>
    </location>
</feature>
<feature type="compositionally biased region" description="Basic and acidic residues" evidence="1">
    <location>
        <begin position="592"/>
        <end position="607"/>
    </location>
</feature>
<dbReference type="Gene3D" id="1.10.390.10">
    <property type="entry name" value="Neutral Protease Domain 2"/>
    <property type="match status" value="1"/>
</dbReference>
<feature type="compositionally biased region" description="Polar residues" evidence="1">
    <location>
        <begin position="580"/>
        <end position="591"/>
    </location>
</feature>
<evidence type="ECO:0008006" key="4">
    <source>
        <dbReference type="Google" id="ProtNLM"/>
    </source>
</evidence>
<protein>
    <recommendedName>
        <fullName evidence="4">Peptidase M61 catalytic domain-containing protein</fullName>
    </recommendedName>
</protein>
<dbReference type="AlphaFoldDB" id="A0AA37T7Z3"/>
<dbReference type="Proteomes" id="UP001156870">
    <property type="component" value="Unassembled WGS sequence"/>
</dbReference>